<reference evidence="1 2" key="1">
    <citation type="journal article" date="2015" name="Genome Biol.">
        <title>Comparative genomics of Steinernema reveals deeply conserved gene regulatory networks.</title>
        <authorList>
            <person name="Dillman A.R."/>
            <person name="Macchietto M."/>
            <person name="Porter C.F."/>
            <person name="Rogers A."/>
            <person name="Williams B."/>
            <person name="Antoshechkin I."/>
            <person name="Lee M.M."/>
            <person name="Goodwin Z."/>
            <person name="Lu X."/>
            <person name="Lewis E.E."/>
            <person name="Goodrich-Blair H."/>
            <person name="Stock S.P."/>
            <person name="Adams B.J."/>
            <person name="Sternberg P.W."/>
            <person name="Mortazavi A."/>
        </authorList>
    </citation>
    <scope>NUCLEOTIDE SEQUENCE [LARGE SCALE GENOMIC DNA]</scope>
    <source>
        <strain evidence="1 2">ALL</strain>
    </source>
</reference>
<protein>
    <submittedName>
        <fullName evidence="1">Uncharacterized protein</fullName>
    </submittedName>
</protein>
<evidence type="ECO:0000313" key="1">
    <source>
        <dbReference type="EMBL" id="TKR60486.1"/>
    </source>
</evidence>
<gene>
    <name evidence="1" type="ORF">L596_027726</name>
</gene>
<dbReference type="AlphaFoldDB" id="A0A4U5LWC6"/>
<reference evidence="1 2" key="2">
    <citation type="journal article" date="2019" name="G3 (Bethesda)">
        <title>Hybrid Assembly of the Genome of the Entomopathogenic Nematode Steinernema carpocapsae Identifies the X-Chromosome.</title>
        <authorList>
            <person name="Serra L."/>
            <person name="Macchietto M."/>
            <person name="Macias-Munoz A."/>
            <person name="McGill C.J."/>
            <person name="Rodriguez I.M."/>
            <person name="Rodriguez B."/>
            <person name="Murad R."/>
            <person name="Mortazavi A."/>
        </authorList>
    </citation>
    <scope>NUCLEOTIDE SEQUENCE [LARGE SCALE GENOMIC DNA]</scope>
    <source>
        <strain evidence="1 2">ALL</strain>
    </source>
</reference>
<evidence type="ECO:0000313" key="2">
    <source>
        <dbReference type="Proteomes" id="UP000298663"/>
    </source>
</evidence>
<dbReference type="EMBL" id="AZBU02000011">
    <property type="protein sequence ID" value="TKR60486.1"/>
    <property type="molecule type" value="Genomic_DNA"/>
</dbReference>
<comment type="caution">
    <text evidence="1">The sequence shown here is derived from an EMBL/GenBank/DDBJ whole genome shotgun (WGS) entry which is preliminary data.</text>
</comment>
<keyword evidence="2" id="KW-1185">Reference proteome</keyword>
<organism evidence="1 2">
    <name type="scientific">Steinernema carpocapsae</name>
    <name type="common">Entomopathogenic nematode</name>
    <dbReference type="NCBI Taxonomy" id="34508"/>
    <lineage>
        <taxon>Eukaryota</taxon>
        <taxon>Metazoa</taxon>
        <taxon>Ecdysozoa</taxon>
        <taxon>Nematoda</taxon>
        <taxon>Chromadorea</taxon>
        <taxon>Rhabditida</taxon>
        <taxon>Tylenchina</taxon>
        <taxon>Panagrolaimomorpha</taxon>
        <taxon>Strongyloidoidea</taxon>
        <taxon>Steinernematidae</taxon>
        <taxon>Steinernema</taxon>
    </lineage>
</organism>
<accession>A0A4U5LWC6</accession>
<sequence>MQIPESSHGKDARKTMRQMLFETSAKGFHATRASVKFNSLRATPLEAEKRHVCPATELSPSNAYSMTAERRWHIISLVYHQPDRRGNPRKTYVTSDPAASVGDHYTAGTNCRRRSITPAPGREHLVLQPLLAHCAYGPGR</sequence>
<name>A0A4U5LWC6_STECR</name>
<dbReference type="Proteomes" id="UP000298663">
    <property type="component" value="Unassembled WGS sequence"/>
</dbReference>
<proteinExistence type="predicted"/>